<evidence type="ECO:0000313" key="2">
    <source>
        <dbReference type="EMBL" id="PIS22192.1"/>
    </source>
</evidence>
<dbReference type="Pfam" id="PF00534">
    <property type="entry name" value="Glycos_transf_1"/>
    <property type="match status" value="1"/>
</dbReference>
<evidence type="ECO:0000259" key="1">
    <source>
        <dbReference type="Pfam" id="PF00534"/>
    </source>
</evidence>
<accession>A0A2H0XBA9</accession>
<name>A0A2H0XBA9_UNCKA</name>
<comment type="caution">
    <text evidence="2">The sequence shown here is derived from an EMBL/GenBank/DDBJ whole genome shotgun (WGS) entry which is preliminary data.</text>
</comment>
<dbReference type="PANTHER" id="PTHR12526:SF584">
    <property type="entry name" value="GLYCOSYLTRANSFERASE"/>
    <property type="match status" value="1"/>
</dbReference>
<dbReference type="AlphaFoldDB" id="A0A2H0XBA9"/>
<protein>
    <recommendedName>
        <fullName evidence="1">Glycosyl transferase family 1 domain-containing protein</fullName>
    </recommendedName>
</protein>
<gene>
    <name evidence="2" type="ORF">COT50_03300</name>
</gene>
<dbReference type="SUPFAM" id="SSF53756">
    <property type="entry name" value="UDP-Glycosyltransferase/glycogen phosphorylase"/>
    <property type="match status" value="1"/>
</dbReference>
<proteinExistence type="predicted"/>
<dbReference type="Gene3D" id="3.40.50.2000">
    <property type="entry name" value="Glycogen Phosphorylase B"/>
    <property type="match status" value="1"/>
</dbReference>
<reference evidence="3" key="1">
    <citation type="submission" date="2017-09" db="EMBL/GenBank/DDBJ databases">
        <title>Depth-based differentiation of microbial function through sediment-hosted aquifers and enrichment of novel symbionts in the deep terrestrial subsurface.</title>
        <authorList>
            <person name="Probst A.J."/>
            <person name="Ladd B."/>
            <person name="Jarett J.K."/>
            <person name="Geller-Mcgrath D.E."/>
            <person name="Sieber C.M.K."/>
            <person name="Emerson J.B."/>
            <person name="Anantharaman K."/>
            <person name="Thomas B.C."/>
            <person name="Malmstrom R."/>
            <person name="Stieglmeier M."/>
            <person name="Klingl A."/>
            <person name="Woyke T."/>
            <person name="Ryan C.M."/>
            <person name="Banfield J.F."/>
        </authorList>
    </citation>
    <scope>NUCLEOTIDE SEQUENCE [LARGE SCALE GENOMIC DNA]</scope>
</reference>
<dbReference type="Proteomes" id="UP000231252">
    <property type="component" value="Unassembled WGS sequence"/>
</dbReference>
<organism evidence="2 3">
    <name type="scientific">candidate division WWE3 bacterium CG08_land_8_20_14_0_20_41_10</name>
    <dbReference type="NCBI Taxonomy" id="1975085"/>
    <lineage>
        <taxon>Bacteria</taxon>
        <taxon>Katanobacteria</taxon>
    </lineage>
</organism>
<evidence type="ECO:0000313" key="3">
    <source>
        <dbReference type="Proteomes" id="UP000231252"/>
    </source>
</evidence>
<dbReference type="PANTHER" id="PTHR12526">
    <property type="entry name" value="GLYCOSYLTRANSFERASE"/>
    <property type="match status" value="1"/>
</dbReference>
<dbReference type="GO" id="GO:0016757">
    <property type="term" value="F:glycosyltransferase activity"/>
    <property type="evidence" value="ECO:0007669"/>
    <property type="project" value="InterPro"/>
</dbReference>
<dbReference type="InterPro" id="IPR001296">
    <property type="entry name" value="Glyco_trans_1"/>
</dbReference>
<feature type="domain" description="Glycosyl transferase family 1" evidence="1">
    <location>
        <begin position="228"/>
        <end position="375"/>
    </location>
</feature>
<dbReference type="EMBL" id="PEYU01000073">
    <property type="protein sequence ID" value="PIS22192.1"/>
    <property type="molecule type" value="Genomic_DNA"/>
</dbReference>
<sequence length="415" mass="46944">MKIAICFDDLIQFGGAERLLLAVHELYPDAPIYTSVASDDWLKRCPDNRIDLKTSFMQNLPFKKSLNRFYGLLGLHALAFESFNFDDFDVVLSISARFAHGIITKPGTIHVCYMNSPGRMFWEQCDYFEREGFLSNDLIKRLFQLFSVPLLSFRRLCDYACAQRVDYFIANALTPKKRIKKYYRRESTVIYPFVDESVIGLDETNSHVIANERMRVKQSNNGTALVTPRGDDYYLVITRLNAWKRVDIAIEACKKIGVGLKIIGEGSDKARLLRYALVPPNDEKGRNDGGVTDGQVEFLGYVSEQEKISAILGCKALIVTQKEDFGITALEAMALGKPVIAYRAGGALETVIEGATGEFFNAQEAEGLVKTLAQFNPLIYKPESCKSQVAKFSKQKFMHQLDEFVKTVYDKHHNL</sequence>